<evidence type="ECO:0000313" key="2">
    <source>
        <dbReference type="EMBL" id="KAK7270114.1"/>
    </source>
</evidence>
<evidence type="ECO:0000256" key="1">
    <source>
        <dbReference type="SAM" id="SignalP"/>
    </source>
</evidence>
<dbReference type="AlphaFoldDB" id="A0AAN9I9Q5"/>
<dbReference type="EMBL" id="JAYWIO010000004">
    <property type="protein sequence ID" value="KAK7270114.1"/>
    <property type="molecule type" value="Genomic_DNA"/>
</dbReference>
<gene>
    <name evidence="2" type="ORF">RIF29_23026</name>
</gene>
<evidence type="ECO:0000313" key="3">
    <source>
        <dbReference type="Proteomes" id="UP001372338"/>
    </source>
</evidence>
<evidence type="ECO:0008006" key="4">
    <source>
        <dbReference type="Google" id="ProtNLM"/>
    </source>
</evidence>
<accession>A0AAN9I9Q5</accession>
<feature type="signal peptide" evidence="1">
    <location>
        <begin position="1"/>
        <end position="24"/>
    </location>
</feature>
<keyword evidence="1" id="KW-0732">Signal</keyword>
<dbReference type="PANTHER" id="PTHR35630:SF2">
    <property type="entry name" value="LEGUMINOSIN GROUP486 SECRETED PEPTIDE"/>
    <property type="match status" value="1"/>
</dbReference>
<proteinExistence type="predicted"/>
<comment type="caution">
    <text evidence="2">The sequence shown here is derived from an EMBL/GenBank/DDBJ whole genome shotgun (WGS) entry which is preliminary data.</text>
</comment>
<reference evidence="2 3" key="1">
    <citation type="submission" date="2024-01" db="EMBL/GenBank/DDBJ databases">
        <title>The genomes of 5 underutilized Papilionoideae crops provide insights into root nodulation and disease resistanc.</title>
        <authorList>
            <person name="Yuan L."/>
        </authorList>
    </citation>
    <scope>NUCLEOTIDE SEQUENCE [LARGE SCALE GENOMIC DNA]</scope>
    <source>
        <strain evidence="2">ZHUSHIDOU_FW_LH</strain>
        <tissue evidence="2">Leaf</tissue>
    </source>
</reference>
<protein>
    <recommendedName>
        <fullName evidence="4">Leguminosin group486 secreted peptide</fullName>
    </recommendedName>
</protein>
<dbReference type="PANTHER" id="PTHR35630">
    <property type="entry name" value="LEGUMINOSIN GROUP486 SECRETED PEPTIDE"/>
    <property type="match status" value="1"/>
</dbReference>
<sequence>MSNSNHVVVSFLLLLCFNSSLICADSLSEPNQQPHNSPSVGININILVLEIRNDLPPRSERLQFIGSFQATEYPLEPGQTFTLITNFELKDCQLFWPPFCASVNVYDPKIDSGHNNVFWSIRKDGVYHSWDKTHFDKRSGWKTKC</sequence>
<dbReference type="Proteomes" id="UP001372338">
    <property type="component" value="Unassembled WGS sequence"/>
</dbReference>
<name>A0AAN9I9Q5_CROPI</name>
<organism evidence="2 3">
    <name type="scientific">Crotalaria pallida</name>
    <name type="common">Smooth rattlebox</name>
    <name type="synonym">Crotalaria striata</name>
    <dbReference type="NCBI Taxonomy" id="3830"/>
    <lineage>
        <taxon>Eukaryota</taxon>
        <taxon>Viridiplantae</taxon>
        <taxon>Streptophyta</taxon>
        <taxon>Embryophyta</taxon>
        <taxon>Tracheophyta</taxon>
        <taxon>Spermatophyta</taxon>
        <taxon>Magnoliopsida</taxon>
        <taxon>eudicotyledons</taxon>
        <taxon>Gunneridae</taxon>
        <taxon>Pentapetalae</taxon>
        <taxon>rosids</taxon>
        <taxon>fabids</taxon>
        <taxon>Fabales</taxon>
        <taxon>Fabaceae</taxon>
        <taxon>Papilionoideae</taxon>
        <taxon>50 kb inversion clade</taxon>
        <taxon>genistoids sensu lato</taxon>
        <taxon>core genistoids</taxon>
        <taxon>Crotalarieae</taxon>
        <taxon>Crotalaria</taxon>
    </lineage>
</organism>
<keyword evidence="3" id="KW-1185">Reference proteome</keyword>
<feature type="chain" id="PRO_5042829499" description="Leguminosin group486 secreted peptide" evidence="1">
    <location>
        <begin position="25"/>
        <end position="145"/>
    </location>
</feature>